<dbReference type="Proteomes" id="UP000433493">
    <property type="component" value="Unassembled WGS sequence"/>
</dbReference>
<sequence length="429" mass="46988">MTTDAQPVKARRLRPTARAWGLAIAGAIVIALAELFGVSELRFFGIVLLALPLITLLLRLIARPKIEIDRAVYPTTAAAGDRIRVVAEVRNKSIFGLEATSYMDTVTGTDRKLVAGVLPPVASRLHRREGRRRRRIAYGLTRMRRGISQVGPLFLENVDGLGLTRRVIQVGEPVELEVWPHVHNVDRLDIPALRTGSEADVALGRSGDADDVVTREYRRSDALRRVHWRATARAGELRVRQEEHHAEVVAIVVLDTAPTARTDIDPGFELGVSVVASVLTRLHEIGYDTELLETVTDADPDAPPQDAVNLRTSASESLGRIMRHLMLVQPALQESPEELESLHARAASMGKGPLVFVTRTDRPVAEAAIDLAGYGDPAIAILCGPPSEDDAVVEDFVQAGWQVVRMNSAARDPWGSPRRYGQLGFGVRE</sequence>
<dbReference type="Pfam" id="PF01882">
    <property type="entry name" value="DUF58"/>
    <property type="match status" value="1"/>
</dbReference>
<keyword evidence="4" id="KW-1185">Reference proteome</keyword>
<dbReference type="EMBL" id="WBKB01000005">
    <property type="protein sequence ID" value="KAB1642603.1"/>
    <property type="molecule type" value="Genomic_DNA"/>
</dbReference>
<protein>
    <submittedName>
        <fullName evidence="3">DUF58 domain-containing protein</fullName>
    </submittedName>
</protein>
<accession>A0A7J5B9W5</accession>
<dbReference type="PANTHER" id="PTHR34351:SF1">
    <property type="entry name" value="SLR1927 PROTEIN"/>
    <property type="match status" value="1"/>
</dbReference>
<gene>
    <name evidence="3" type="ORF">F8O05_09025</name>
</gene>
<evidence type="ECO:0000259" key="2">
    <source>
        <dbReference type="Pfam" id="PF01882"/>
    </source>
</evidence>
<keyword evidence="1" id="KW-0472">Membrane</keyword>
<evidence type="ECO:0000256" key="1">
    <source>
        <dbReference type="SAM" id="Phobius"/>
    </source>
</evidence>
<evidence type="ECO:0000313" key="3">
    <source>
        <dbReference type="EMBL" id="KAB1642603.1"/>
    </source>
</evidence>
<keyword evidence="1" id="KW-1133">Transmembrane helix</keyword>
<feature type="transmembrane region" description="Helical" evidence="1">
    <location>
        <begin position="43"/>
        <end position="62"/>
    </location>
</feature>
<dbReference type="InterPro" id="IPR002881">
    <property type="entry name" value="DUF58"/>
</dbReference>
<feature type="domain" description="DUF58" evidence="2">
    <location>
        <begin position="214"/>
        <end position="345"/>
    </location>
</feature>
<comment type="caution">
    <text evidence="3">The sequence shown here is derived from an EMBL/GenBank/DDBJ whole genome shotgun (WGS) entry which is preliminary data.</text>
</comment>
<reference evidence="3 4" key="1">
    <citation type="submission" date="2019-09" db="EMBL/GenBank/DDBJ databases">
        <title>Phylogeny of genus Pseudoclavibacter and closely related genus.</title>
        <authorList>
            <person name="Li Y."/>
        </authorList>
    </citation>
    <scope>NUCLEOTIDE SEQUENCE [LARGE SCALE GENOMIC DNA]</scope>
    <source>
        <strain evidence="3 4">KCTC 13959</strain>
    </source>
</reference>
<keyword evidence="1" id="KW-0812">Transmembrane</keyword>
<evidence type="ECO:0000313" key="4">
    <source>
        <dbReference type="Proteomes" id="UP000433493"/>
    </source>
</evidence>
<organism evidence="3 4">
    <name type="scientific">Gulosibacter chungangensis</name>
    <dbReference type="NCBI Taxonomy" id="979746"/>
    <lineage>
        <taxon>Bacteria</taxon>
        <taxon>Bacillati</taxon>
        <taxon>Actinomycetota</taxon>
        <taxon>Actinomycetes</taxon>
        <taxon>Micrococcales</taxon>
        <taxon>Microbacteriaceae</taxon>
        <taxon>Gulosibacter</taxon>
    </lineage>
</organism>
<proteinExistence type="predicted"/>
<dbReference type="PANTHER" id="PTHR34351">
    <property type="entry name" value="SLR1927 PROTEIN-RELATED"/>
    <property type="match status" value="1"/>
</dbReference>
<dbReference type="OrthoDB" id="9812729at2"/>
<feature type="transmembrane region" description="Helical" evidence="1">
    <location>
        <begin position="19"/>
        <end position="37"/>
    </location>
</feature>
<dbReference type="AlphaFoldDB" id="A0A7J5B9W5"/>
<dbReference type="RefSeq" id="WP_158052406.1">
    <property type="nucleotide sequence ID" value="NZ_WBKB01000005.1"/>
</dbReference>
<name>A0A7J5B9W5_9MICO</name>